<reference evidence="2" key="1">
    <citation type="submission" date="2023-07" db="EMBL/GenBank/DDBJ databases">
        <title>A chromosome-level genome assembly of Lolium multiflorum.</title>
        <authorList>
            <person name="Chen Y."/>
            <person name="Copetti D."/>
            <person name="Kolliker R."/>
            <person name="Studer B."/>
        </authorList>
    </citation>
    <scope>NUCLEOTIDE SEQUENCE</scope>
    <source>
        <strain evidence="2">02402/16</strain>
        <tissue evidence="2">Leaf</tissue>
    </source>
</reference>
<dbReference type="AlphaFoldDB" id="A0AAD8WV74"/>
<gene>
    <name evidence="2" type="ORF">QYE76_043035</name>
</gene>
<keyword evidence="3" id="KW-1185">Reference proteome</keyword>
<sequence length="125" mass="14052">MMANAWGKADVESSEIQLHKKEMSDFFDQLLVKRKEQQALSYELHKNISPQLNVTLGLADDVQVGKEKIAEVEKQLAEAQNASTSLATASSELENLRSAYQDLETKLAEAEKSESERRSSLQRKI</sequence>
<accession>A0AAD8WV74</accession>
<name>A0AAD8WV74_LOLMU</name>
<dbReference type="EMBL" id="JAUUTY010000002">
    <property type="protein sequence ID" value="KAK1682187.1"/>
    <property type="molecule type" value="Genomic_DNA"/>
</dbReference>
<evidence type="ECO:0000256" key="1">
    <source>
        <dbReference type="SAM" id="MobiDB-lite"/>
    </source>
</evidence>
<protein>
    <submittedName>
        <fullName evidence="2">Uncharacterized protein</fullName>
    </submittedName>
</protein>
<dbReference type="Proteomes" id="UP001231189">
    <property type="component" value="Unassembled WGS sequence"/>
</dbReference>
<comment type="caution">
    <text evidence="2">The sequence shown here is derived from an EMBL/GenBank/DDBJ whole genome shotgun (WGS) entry which is preliminary data.</text>
</comment>
<organism evidence="2 3">
    <name type="scientific">Lolium multiflorum</name>
    <name type="common">Italian ryegrass</name>
    <name type="synonym">Lolium perenne subsp. multiflorum</name>
    <dbReference type="NCBI Taxonomy" id="4521"/>
    <lineage>
        <taxon>Eukaryota</taxon>
        <taxon>Viridiplantae</taxon>
        <taxon>Streptophyta</taxon>
        <taxon>Embryophyta</taxon>
        <taxon>Tracheophyta</taxon>
        <taxon>Spermatophyta</taxon>
        <taxon>Magnoliopsida</taxon>
        <taxon>Liliopsida</taxon>
        <taxon>Poales</taxon>
        <taxon>Poaceae</taxon>
        <taxon>BOP clade</taxon>
        <taxon>Pooideae</taxon>
        <taxon>Poodae</taxon>
        <taxon>Poeae</taxon>
        <taxon>Poeae Chloroplast Group 2 (Poeae type)</taxon>
        <taxon>Loliodinae</taxon>
        <taxon>Loliinae</taxon>
        <taxon>Lolium</taxon>
    </lineage>
</organism>
<evidence type="ECO:0000313" key="2">
    <source>
        <dbReference type="EMBL" id="KAK1682187.1"/>
    </source>
</evidence>
<evidence type="ECO:0000313" key="3">
    <source>
        <dbReference type="Proteomes" id="UP001231189"/>
    </source>
</evidence>
<proteinExistence type="predicted"/>
<feature type="region of interest" description="Disordered" evidence="1">
    <location>
        <begin position="106"/>
        <end position="125"/>
    </location>
</feature>
<feature type="compositionally biased region" description="Basic and acidic residues" evidence="1">
    <location>
        <begin position="106"/>
        <end position="119"/>
    </location>
</feature>